<dbReference type="PANTHER" id="PTHR24394">
    <property type="entry name" value="ZINC FINGER PROTEIN"/>
    <property type="match status" value="1"/>
</dbReference>
<dbReference type="InterPro" id="IPR013087">
    <property type="entry name" value="Znf_C2H2_type"/>
</dbReference>
<dbReference type="Pfam" id="PF12874">
    <property type="entry name" value="zf-met"/>
    <property type="match status" value="1"/>
</dbReference>
<evidence type="ECO:0000256" key="6">
    <source>
        <dbReference type="ARBA" id="ARBA00023242"/>
    </source>
</evidence>
<dbReference type="FunFam" id="3.30.160.60:FF:002326">
    <property type="entry name" value="B-cell CLL/lymphoma 6 member B protein"/>
    <property type="match status" value="1"/>
</dbReference>
<dbReference type="GO" id="GO:0008270">
    <property type="term" value="F:zinc ion binding"/>
    <property type="evidence" value="ECO:0007669"/>
    <property type="project" value="UniProtKB-KW"/>
</dbReference>
<keyword evidence="4 7" id="KW-0863">Zinc-finger</keyword>
<sequence>MHIVVDQETGEEYAVEYQDESGNYVEDVSYQSTGREYEGIGDSESVVVYADGSQEYLGEIEQVEWTEEEVAEQEISTNFSPFEGKVQYQQIIQPRQVKSRGNRSRQIQIGYSQPTEEQVNIVGTIQTDEAARNHNGRVIPEWEKQLAINYLKALNERTEPDFVLQCKICNNNKTYTAAATLISHYRGHAGIKPFTCQICGATFTRQHSLKYHLLIHNNASRFTCTACSRQFRHPSHYKEHLRRHTGETPFECSDCPQRFKTRNTYKRHLKTRHKKLLSKDGITVMEYAEGDPEGEVAEMVVIKEEDDDLL</sequence>
<evidence type="ECO:0000313" key="9">
    <source>
        <dbReference type="Proteomes" id="UP000694867"/>
    </source>
</evidence>
<feature type="domain" description="C2H2-type" evidence="8">
    <location>
        <begin position="222"/>
        <end position="249"/>
    </location>
</feature>
<comment type="subcellular location">
    <subcellularLocation>
        <location evidence="1">Nucleus</location>
    </subcellularLocation>
</comment>
<evidence type="ECO:0000256" key="1">
    <source>
        <dbReference type="ARBA" id="ARBA00004123"/>
    </source>
</evidence>
<dbReference type="GO" id="GO:0005634">
    <property type="term" value="C:nucleus"/>
    <property type="evidence" value="ECO:0007669"/>
    <property type="project" value="UniProtKB-SubCell"/>
</dbReference>
<feature type="domain" description="C2H2-type" evidence="8">
    <location>
        <begin position="164"/>
        <end position="193"/>
    </location>
</feature>
<feature type="domain" description="C2H2-type" evidence="8">
    <location>
        <begin position="250"/>
        <end position="273"/>
    </location>
</feature>
<keyword evidence="6" id="KW-0539">Nucleus</keyword>
<dbReference type="Pfam" id="PF00096">
    <property type="entry name" value="zf-C2H2"/>
    <property type="match status" value="2"/>
</dbReference>
<keyword evidence="9" id="KW-1185">Reference proteome</keyword>
<keyword evidence="5" id="KW-0862">Zinc</keyword>
<accession>A0AAJ7SEA7</accession>
<proteinExistence type="predicted"/>
<evidence type="ECO:0000256" key="4">
    <source>
        <dbReference type="ARBA" id="ARBA00022771"/>
    </source>
</evidence>
<dbReference type="Gene3D" id="3.30.160.60">
    <property type="entry name" value="Classic Zinc Finger"/>
    <property type="match status" value="3"/>
</dbReference>
<keyword evidence="3" id="KW-0677">Repeat</keyword>
<dbReference type="RefSeq" id="XP_028967163.1">
    <property type="nucleotide sequence ID" value="XM_029111330.1"/>
</dbReference>
<dbReference type="PANTHER" id="PTHR24394:SF29">
    <property type="entry name" value="MYONEURIN"/>
    <property type="match status" value="1"/>
</dbReference>
<evidence type="ECO:0000256" key="2">
    <source>
        <dbReference type="ARBA" id="ARBA00022723"/>
    </source>
</evidence>
<protein>
    <submittedName>
        <fullName evidence="10">Zinc finger protein 184-like</fullName>
    </submittedName>
</protein>
<dbReference type="FunFam" id="3.30.160.60:FF:000264">
    <property type="entry name" value="Zinc finger protein 236"/>
    <property type="match status" value="1"/>
</dbReference>
<dbReference type="SMART" id="SM00355">
    <property type="entry name" value="ZnF_C2H2"/>
    <property type="match status" value="4"/>
</dbReference>
<dbReference type="PROSITE" id="PS50157">
    <property type="entry name" value="ZINC_FINGER_C2H2_2"/>
    <property type="match status" value="4"/>
</dbReference>
<organism evidence="9 10">
    <name type="scientific">Galendromus occidentalis</name>
    <name type="common">western predatory mite</name>
    <dbReference type="NCBI Taxonomy" id="34638"/>
    <lineage>
        <taxon>Eukaryota</taxon>
        <taxon>Metazoa</taxon>
        <taxon>Ecdysozoa</taxon>
        <taxon>Arthropoda</taxon>
        <taxon>Chelicerata</taxon>
        <taxon>Arachnida</taxon>
        <taxon>Acari</taxon>
        <taxon>Parasitiformes</taxon>
        <taxon>Mesostigmata</taxon>
        <taxon>Gamasina</taxon>
        <taxon>Phytoseioidea</taxon>
        <taxon>Phytoseiidae</taxon>
        <taxon>Typhlodrominae</taxon>
        <taxon>Galendromus</taxon>
    </lineage>
</organism>
<keyword evidence="2" id="KW-0479">Metal-binding</keyword>
<evidence type="ECO:0000256" key="3">
    <source>
        <dbReference type="ARBA" id="ARBA00022737"/>
    </source>
</evidence>
<dbReference type="AlphaFoldDB" id="A0AAJ7SEA7"/>
<evidence type="ECO:0000259" key="8">
    <source>
        <dbReference type="PROSITE" id="PS50157"/>
    </source>
</evidence>
<dbReference type="FunFam" id="3.30.160.60:FF:002555">
    <property type="entry name" value="B-cell CLL/lymphoma 6 member B protein"/>
    <property type="match status" value="1"/>
</dbReference>
<gene>
    <name evidence="10" type="primary">LOC114827979</name>
</gene>
<name>A0AAJ7SEA7_9ACAR</name>
<evidence type="ECO:0000313" key="10">
    <source>
        <dbReference type="RefSeq" id="XP_028967163.1"/>
    </source>
</evidence>
<dbReference type="GeneID" id="114827979"/>
<dbReference type="GO" id="GO:0000981">
    <property type="term" value="F:DNA-binding transcription factor activity, RNA polymerase II-specific"/>
    <property type="evidence" value="ECO:0007669"/>
    <property type="project" value="TreeGrafter"/>
</dbReference>
<evidence type="ECO:0000256" key="7">
    <source>
        <dbReference type="PROSITE-ProRule" id="PRU00042"/>
    </source>
</evidence>
<dbReference type="Proteomes" id="UP000694867">
    <property type="component" value="Unplaced"/>
</dbReference>
<dbReference type="SUPFAM" id="SSF57667">
    <property type="entry name" value="beta-beta-alpha zinc fingers"/>
    <property type="match status" value="2"/>
</dbReference>
<reference evidence="10" key="1">
    <citation type="submission" date="2025-08" db="UniProtKB">
        <authorList>
            <consortium name="RefSeq"/>
        </authorList>
    </citation>
    <scope>IDENTIFICATION</scope>
</reference>
<dbReference type="PROSITE" id="PS00028">
    <property type="entry name" value="ZINC_FINGER_C2H2_1"/>
    <property type="match status" value="3"/>
</dbReference>
<dbReference type="KEGG" id="goe:114827979"/>
<evidence type="ECO:0000256" key="5">
    <source>
        <dbReference type="ARBA" id="ARBA00022833"/>
    </source>
</evidence>
<dbReference type="InterPro" id="IPR036236">
    <property type="entry name" value="Znf_C2H2_sf"/>
</dbReference>
<feature type="domain" description="C2H2-type" evidence="8">
    <location>
        <begin position="194"/>
        <end position="221"/>
    </location>
</feature>